<keyword evidence="1" id="KW-0812">Transmembrane</keyword>
<sequence length="653" mass="70880">MLGSWANSMDDRSGTIHQICFYWSEQTLTGGKGVGPVAASLALDEVAVWEKRLQPVLWAAFASAEDIKPGLDLVYVTHEGEAAVLHRLRANDPKDRPSTLTHCLLGKVTSLTACDAVGLAGWEWITDPEALPPDGKLDPLYRSSLSSGIQSRLGGIRMQSDAQADGLLTDLVTRLLAEPGTRISVIDATTPGTTVVCGLTEILDRALATQLTFATRMETDTALGPQVIMLDRQPAMSMSAVQYRRIRPGDRTGVPSDVNDFATALVHTYRSGGPAAIADWMPPQPVSTAAEIVTWVDGKRLGPGIYGSPMSLLDRVMRGEASQADLAFLATPDGAKLLAGVVADLPDTDLIALLSRIDELTSLPSFGDRLIFEAVLRCLATAHLPRRSSELARVTAACRPAPAAIHEALQAVLRNADRHDPADFHRVSRYAVADYLGLPFSPQIVRELGNVSLVGLLQGAQLAAGQQPAFAHRMLELAARHRHLKRDRERLFLRGILFPRGVLTITVESLLQAPDADPVTVYRLAVDIAFGRKIRSSELLAEVSQLLEMLGRRTPPALESAIEESVDRRTYEWQLIAALIHHNRRARIEQESQRLYYHHVGMPPSPAPMIPASSHRTSDKTGQPLITAEHLLVVLLVLASGVLALALILTTGR</sequence>
<keyword evidence="1" id="KW-0472">Membrane</keyword>
<comment type="caution">
    <text evidence="2">The sequence shown here is derived from an EMBL/GenBank/DDBJ whole genome shotgun (WGS) entry which is preliminary data.</text>
</comment>
<feature type="transmembrane region" description="Helical" evidence="1">
    <location>
        <begin position="630"/>
        <end position="649"/>
    </location>
</feature>
<dbReference type="Proteomes" id="UP000612899">
    <property type="component" value="Unassembled WGS sequence"/>
</dbReference>
<evidence type="ECO:0000313" key="2">
    <source>
        <dbReference type="EMBL" id="GIH10880.1"/>
    </source>
</evidence>
<protein>
    <submittedName>
        <fullName evidence="2">Uncharacterized protein</fullName>
    </submittedName>
</protein>
<keyword evidence="1" id="KW-1133">Transmembrane helix</keyword>
<accession>A0A8J3QJH2</accession>
<evidence type="ECO:0000313" key="3">
    <source>
        <dbReference type="Proteomes" id="UP000612899"/>
    </source>
</evidence>
<gene>
    <name evidence="2" type="ORF">Rhe02_89470</name>
</gene>
<dbReference type="RefSeq" id="WP_203914601.1">
    <property type="nucleotide sequence ID" value="NZ_BONY01000110.1"/>
</dbReference>
<organism evidence="2 3">
    <name type="scientific">Rhizocola hellebori</name>
    <dbReference type="NCBI Taxonomy" id="1392758"/>
    <lineage>
        <taxon>Bacteria</taxon>
        <taxon>Bacillati</taxon>
        <taxon>Actinomycetota</taxon>
        <taxon>Actinomycetes</taxon>
        <taxon>Micromonosporales</taxon>
        <taxon>Micromonosporaceae</taxon>
        <taxon>Rhizocola</taxon>
    </lineage>
</organism>
<name>A0A8J3QJH2_9ACTN</name>
<keyword evidence="3" id="KW-1185">Reference proteome</keyword>
<reference evidence="2" key="1">
    <citation type="submission" date="2021-01" db="EMBL/GenBank/DDBJ databases">
        <title>Whole genome shotgun sequence of Rhizocola hellebori NBRC 109834.</title>
        <authorList>
            <person name="Komaki H."/>
            <person name="Tamura T."/>
        </authorList>
    </citation>
    <scope>NUCLEOTIDE SEQUENCE</scope>
    <source>
        <strain evidence="2">NBRC 109834</strain>
    </source>
</reference>
<proteinExistence type="predicted"/>
<evidence type="ECO:0000256" key="1">
    <source>
        <dbReference type="SAM" id="Phobius"/>
    </source>
</evidence>
<dbReference type="EMBL" id="BONY01000110">
    <property type="protein sequence ID" value="GIH10880.1"/>
    <property type="molecule type" value="Genomic_DNA"/>
</dbReference>
<dbReference type="AlphaFoldDB" id="A0A8J3QJH2"/>